<feature type="transmembrane region" description="Helical" evidence="1">
    <location>
        <begin position="20"/>
        <end position="42"/>
    </location>
</feature>
<evidence type="ECO:0008006" key="4">
    <source>
        <dbReference type="Google" id="ProtNLM"/>
    </source>
</evidence>
<evidence type="ECO:0000313" key="3">
    <source>
        <dbReference type="Proteomes" id="UP000051739"/>
    </source>
</evidence>
<feature type="transmembrane region" description="Helical" evidence="1">
    <location>
        <begin position="54"/>
        <end position="73"/>
    </location>
</feature>
<protein>
    <recommendedName>
        <fullName evidence="4">Branched-chain amino acid transport</fullName>
    </recommendedName>
</protein>
<dbReference type="RefSeq" id="WP_056937595.1">
    <property type="nucleotide sequence ID" value="NZ_AZFN01000016.1"/>
</dbReference>
<dbReference type="Proteomes" id="UP000051739">
    <property type="component" value="Unassembled WGS sequence"/>
</dbReference>
<dbReference type="Pfam" id="PF05437">
    <property type="entry name" value="AzlD"/>
    <property type="match status" value="1"/>
</dbReference>
<keyword evidence="1" id="KW-1133">Transmembrane helix</keyword>
<dbReference type="InterPro" id="IPR008407">
    <property type="entry name" value="Brnchd-chn_aa_trnsp_AzlD"/>
</dbReference>
<sequence>MDFLSTSTVVAAANHDYKFHILVIIIAALAAFVPRYFPILFFTNRKLPEWFNEWMKYIPVSLFASLVAQRLFLDSYKVVTDKFTLFGHQLILYGHLDHIIAGLFVLLIAYFTRSMVLSVILGLILVFIFASFI</sequence>
<feature type="transmembrane region" description="Helical" evidence="1">
    <location>
        <begin position="85"/>
        <end position="108"/>
    </location>
</feature>
<feature type="transmembrane region" description="Helical" evidence="1">
    <location>
        <begin position="115"/>
        <end position="132"/>
    </location>
</feature>
<proteinExistence type="predicted"/>
<gene>
    <name evidence="2" type="ORF">FC60_GL000553</name>
</gene>
<name>A0A0R1V8W6_9LACO</name>
<keyword evidence="3" id="KW-1185">Reference proteome</keyword>
<keyword evidence="1" id="KW-0472">Membrane</keyword>
<evidence type="ECO:0000313" key="2">
    <source>
        <dbReference type="EMBL" id="KRM01621.1"/>
    </source>
</evidence>
<dbReference type="EMBL" id="AZFN01000016">
    <property type="protein sequence ID" value="KRM01621.1"/>
    <property type="molecule type" value="Genomic_DNA"/>
</dbReference>
<organism evidence="2 3">
    <name type="scientific">Limosilactobacillus gastricus DSM 16045</name>
    <dbReference type="NCBI Taxonomy" id="1423749"/>
    <lineage>
        <taxon>Bacteria</taxon>
        <taxon>Bacillati</taxon>
        <taxon>Bacillota</taxon>
        <taxon>Bacilli</taxon>
        <taxon>Lactobacillales</taxon>
        <taxon>Lactobacillaceae</taxon>
        <taxon>Limosilactobacillus</taxon>
    </lineage>
</organism>
<reference evidence="2 3" key="1">
    <citation type="journal article" date="2015" name="Genome Announc.">
        <title>Expanding the biotechnology potential of lactobacilli through comparative genomics of 213 strains and associated genera.</title>
        <authorList>
            <person name="Sun Z."/>
            <person name="Harris H.M."/>
            <person name="McCann A."/>
            <person name="Guo C."/>
            <person name="Argimon S."/>
            <person name="Zhang W."/>
            <person name="Yang X."/>
            <person name="Jeffery I.B."/>
            <person name="Cooney J.C."/>
            <person name="Kagawa T.F."/>
            <person name="Liu W."/>
            <person name="Song Y."/>
            <person name="Salvetti E."/>
            <person name="Wrobel A."/>
            <person name="Rasinkangas P."/>
            <person name="Parkhill J."/>
            <person name="Rea M.C."/>
            <person name="O'Sullivan O."/>
            <person name="Ritari J."/>
            <person name="Douillard F.P."/>
            <person name="Paul Ross R."/>
            <person name="Yang R."/>
            <person name="Briner A.E."/>
            <person name="Felis G.E."/>
            <person name="de Vos W.M."/>
            <person name="Barrangou R."/>
            <person name="Klaenhammer T.R."/>
            <person name="Caufield P.W."/>
            <person name="Cui Y."/>
            <person name="Zhang H."/>
            <person name="O'Toole P.W."/>
        </authorList>
    </citation>
    <scope>NUCLEOTIDE SEQUENCE [LARGE SCALE GENOMIC DNA]</scope>
    <source>
        <strain evidence="2 3">DSM 16045</strain>
    </source>
</reference>
<accession>A0A0R1V8W6</accession>
<dbReference type="AlphaFoldDB" id="A0A0R1V8W6"/>
<comment type="caution">
    <text evidence="2">The sequence shown here is derived from an EMBL/GenBank/DDBJ whole genome shotgun (WGS) entry which is preliminary data.</text>
</comment>
<dbReference type="PATRIC" id="fig|1423749.3.peg.557"/>
<keyword evidence="1" id="KW-0812">Transmembrane</keyword>
<evidence type="ECO:0000256" key="1">
    <source>
        <dbReference type="SAM" id="Phobius"/>
    </source>
</evidence>